<feature type="active site" description="Proton acceptor" evidence="2">
    <location>
        <position position="87"/>
    </location>
</feature>
<dbReference type="SUPFAM" id="SSF110857">
    <property type="entry name" value="Gamma-glutamyl cyclotransferase-like"/>
    <property type="match status" value="1"/>
</dbReference>
<dbReference type="GO" id="GO:0003839">
    <property type="term" value="F:gamma-glutamylcyclotransferase activity"/>
    <property type="evidence" value="ECO:0007669"/>
    <property type="project" value="InterPro"/>
</dbReference>
<name>A0A437RK52_9BURK</name>
<dbReference type="GO" id="GO:0016740">
    <property type="term" value="F:transferase activity"/>
    <property type="evidence" value="ECO:0007669"/>
    <property type="project" value="UniProtKB-KW"/>
</dbReference>
<evidence type="ECO:0000256" key="2">
    <source>
        <dbReference type="PIRSR" id="PIRSR617939-1"/>
    </source>
</evidence>
<proteinExistence type="predicted"/>
<evidence type="ECO:0000313" key="4">
    <source>
        <dbReference type="EMBL" id="RVU47166.1"/>
    </source>
</evidence>
<keyword evidence="4" id="KW-0808">Transferase</keyword>
<protein>
    <submittedName>
        <fullName evidence="4">Gamma-glutamylcyclotransferase</fullName>
    </submittedName>
</protein>
<dbReference type="EMBL" id="SACR01000002">
    <property type="protein sequence ID" value="RVU47166.1"/>
    <property type="molecule type" value="Genomic_DNA"/>
</dbReference>
<dbReference type="OrthoDB" id="5401862at2"/>
<dbReference type="AlphaFoldDB" id="A0A437RK52"/>
<dbReference type="PANTHER" id="PTHR12935">
    <property type="entry name" value="GAMMA-GLUTAMYLCYCLOTRANSFERASE"/>
    <property type="match status" value="1"/>
</dbReference>
<keyword evidence="1" id="KW-0456">Lyase</keyword>
<dbReference type="InterPro" id="IPR013024">
    <property type="entry name" value="GGCT-like"/>
</dbReference>
<dbReference type="Gene3D" id="3.10.490.10">
    <property type="entry name" value="Gamma-glutamyl cyclotransferase-like"/>
    <property type="match status" value="1"/>
</dbReference>
<dbReference type="InterPro" id="IPR036568">
    <property type="entry name" value="GGCT-like_sf"/>
</dbReference>
<dbReference type="PANTHER" id="PTHR12935:SF0">
    <property type="entry name" value="GAMMA-GLUTAMYLCYCLOTRANSFERASE"/>
    <property type="match status" value="1"/>
</dbReference>
<evidence type="ECO:0000256" key="1">
    <source>
        <dbReference type="ARBA" id="ARBA00023239"/>
    </source>
</evidence>
<dbReference type="InterPro" id="IPR017939">
    <property type="entry name" value="G-Glutamylcylcotransferase"/>
</dbReference>
<keyword evidence="5" id="KW-1185">Reference proteome</keyword>
<comment type="caution">
    <text evidence="4">The sequence shown here is derived from an EMBL/GenBank/DDBJ whole genome shotgun (WGS) entry which is preliminary data.</text>
</comment>
<dbReference type="Proteomes" id="UP000285575">
    <property type="component" value="Unassembled WGS sequence"/>
</dbReference>
<dbReference type="Pfam" id="PF13772">
    <property type="entry name" value="AIG2_2"/>
    <property type="match status" value="1"/>
</dbReference>
<accession>A0A437RK52</accession>
<feature type="binding site" evidence="3">
    <location>
        <position position="127"/>
    </location>
    <ligand>
        <name>substrate</name>
    </ligand>
</feature>
<dbReference type="CDD" id="cd06661">
    <property type="entry name" value="GGCT_like"/>
    <property type="match status" value="1"/>
</dbReference>
<organism evidence="4 5">
    <name type="scientific">Rubrivivax rivuli</name>
    <dbReference type="NCBI Taxonomy" id="1862385"/>
    <lineage>
        <taxon>Bacteria</taxon>
        <taxon>Pseudomonadati</taxon>
        <taxon>Pseudomonadota</taxon>
        <taxon>Betaproteobacteria</taxon>
        <taxon>Burkholderiales</taxon>
        <taxon>Sphaerotilaceae</taxon>
        <taxon>Rubrivivax</taxon>
    </lineage>
</organism>
<reference evidence="4 5" key="1">
    <citation type="submission" date="2019-01" db="EMBL/GenBank/DDBJ databases">
        <authorList>
            <person name="Chen W.-M."/>
        </authorList>
    </citation>
    <scope>NUCLEOTIDE SEQUENCE [LARGE SCALE GENOMIC DNA]</scope>
    <source>
        <strain evidence="4 5">KYPY4</strain>
    </source>
</reference>
<evidence type="ECO:0000256" key="3">
    <source>
        <dbReference type="PIRSR" id="PIRSR617939-2"/>
    </source>
</evidence>
<evidence type="ECO:0000313" key="5">
    <source>
        <dbReference type="Proteomes" id="UP000285575"/>
    </source>
</evidence>
<sequence>MGMDEAVTFLSFAYGSNMLTARLRERVSSARPVGTACLPGFSLHWHKVSVDGSGKCDVVEDATSGACVWGVVFAIESAQKDSLDKSEGLGNGYGDRKISVMLGGATLTAQAYVATRTDVAYLPYDWYKALVVAGAHEHALPPHYVAALEAQPFTVDANEERRRKNLLLINAR</sequence>
<gene>
    <name evidence="4" type="ORF">EOE66_05235</name>
</gene>